<sequence length="422" mass="46395">MVSDSIPKVSIPIASSNPKDFAKKKRANRSAKLKQSKLDARREQYLSQVKNKGLKEEPNTGGTHGSAKNVANERERLIEKLHIKPIGEEDNEGSLNHYSDFDSPTSHTSSVLGGNDSGTNFTGSSRGSSSSGSSGGCCSGSVSEEDEEAEDDCLDDWEAVADALAATDKKQEQQNPSLDSHFERNENTAHMSSRQEVSERQGSGIDRSKQECNDRGLTPRPPLSCRAWRPDDTFRPSGLPNLSKQHSFPMNSERHCRRDSAWGCKTLATPTLCPICCEDLDYTDTSFLPCSCGFRLCLFCHKKILEEDGRCPGCRKQYNQEAVEREATIDGGRLTIRLARSCSMISRFSWEILDFFCAFGRNLGCGLPEHYVSFPSASKHSHYKSSRGVLLIVSMGAVLIIRSSYGKSPPAPDLIDIGLGEP</sequence>
<dbReference type="FunFam" id="3.30.40.10:FF:000383">
    <property type="entry name" value="RING/U-box superfamily protein"/>
    <property type="match status" value="1"/>
</dbReference>
<dbReference type="EMBL" id="JBANQN010000003">
    <property type="protein sequence ID" value="KAK6795242.1"/>
    <property type="molecule type" value="Genomic_DNA"/>
</dbReference>
<dbReference type="GO" id="GO:0004842">
    <property type="term" value="F:ubiquitin-protein transferase activity"/>
    <property type="evidence" value="ECO:0007669"/>
    <property type="project" value="InterPro"/>
</dbReference>
<dbReference type="Proteomes" id="UP001371456">
    <property type="component" value="Unassembled WGS sequence"/>
</dbReference>
<keyword evidence="5" id="KW-1185">Reference proteome</keyword>
<evidence type="ECO:0000256" key="2">
    <source>
        <dbReference type="SAM" id="MobiDB-lite"/>
    </source>
</evidence>
<comment type="caution">
    <text evidence="4">The sequence shown here is derived from an EMBL/GenBank/DDBJ whole genome shotgun (WGS) entry which is preliminary data.</text>
</comment>
<reference evidence="4 5" key="1">
    <citation type="submission" date="2024-02" db="EMBL/GenBank/DDBJ databases">
        <title>de novo genome assembly of Solanum bulbocastanum strain 11H21.</title>
        <authorList>
            <person name="Hosaka A.J."/>
        </authorList>
    </citation>
    <scope>NUCLEOTIDE SEQUENCE [LARGE SCALE GENOMIC DNA]</scope>
    <source>
        <tissue evidence="4">Young leaves</tissue>
    </source>
</reference>
<dbReference type="GO" id="GO:0016567">
    <property type="term" value="P:protein ubiquitination"/>
    <property type="evidence" value="ECO:0007669"/>
    <property type="project" value="TreeGrafter"/>
</dbReference>
<proteinExistence type="predicted"/>
<protein>
    <recommendedName>
        <fullName evidence="3">RING-type domain-containing protein</fullName>
    </recommendedName>
</protein>
<feature type="compositionally biased region" description="Acidic residues" evidence="2">
    <location>
        <begin position="143"/>
        <end position="156"/>
    </location>
</feature>
<keyword evidence="1" id="KW-0479">Metal-binding</keyword>
<dbReference type="InterPro" id="IPR039515">
    <property type="entry name" value="NOT4_mRING-HC-C4C4"/>
</dbReference>
<feature type="domain" description="RING-type" evidence="3">
    <location>
        <begin position="273"/>
        <end position="315"/>
    </location>
</feature>
<gene>
    <name evidence="4" type="ORF">RDI58_008695</name>
</gene>
<feature type="compositionally biased region" description="Polar residues" evidence="2">
    <location>
        <begin position="93"/>
        <end position="122"/>
    </location>
</feature>
<dbReference type="PANTHER" id="PTHR12603:SF0">
    <property type="entry name" value="CCR4-NOT TRANSCRIPTION COMPLEX SUBUNIT 4"/>
    <property type="match status" value="1"/>
</dbReference>
<feature type="region of interest" description="Disordered" evidence="2">
    <location>
        <begin position="168"/>
        <end position="229"/>
    </location>
</feature>
<feature type="region of interest" description="Disordered" evidence="2">
    <location>
        <begin position="1"/>
        <end position="156"/>
    </location>
</feature>
<dbReference type="Pfam" id="PF14570">
    <property type="entry name" value="zf-RING_4"/>
    <property type="match status" value="1"/>
</dbReference>
<organism evidence="4 5">
    <name type="scientific">Solanum bulbocastanum</name>
    <name type="common">Wild potato</name>
    <dbReference type="NCBI Taxonomy" id="147425"/>
    <lineage>
        <taxon>Eukaryota</taxon>
        <taxon>Viridiplantae</taxon>
        <taxon>Streptophyta</taxon>
        <taxon>Embryophyta</taxon>
        <taxon>Tracheophyta</taxon>
        <taxon>Spermatophyta</taxon>
        <taxon>Magnoliopsida</taxon>
        <taxon>eudicotyledons</taxon>
        <taxon>Gunneridae</taxon>
        <taxon>Pentapetalae</taxon>
        <taxon>asterids</taxon>
        <taxon>lamiids</taxon>
        <taxon>Solanales</taxon>
        <taxon>Solanaceae</taxon>
        <taxon>Solanoideae</taxon>
        <taxon>Solaneae</taxon>
        <taxon>Solanum</taxon>
    </lineage>
</organism>
<dbReference type="GO" id="GO:0008270">
    <property type="term" value="F:zinc ion binding"/>
    <property type="evidence" value="ECO:0007669"/>
    <property type="project" value="UniProtKB-KW"/>
</dbReference>
<dbReference type="SUPFAM" id="SSF57850">
    <property type="entry name" value="RING/U-box"/>
    <property type="match status" value="1"/>
</dbReference>
<dbReference type="InterPro" id="IPR001841">
    <property type="entry name" value="Znf_RING"/>
</dbReference>
<dbReference type="CDD" id="cd16618">
    <property type="entry name" value="mRING-HC-C4C4_CNOT4"/>
    <property type="match status" value="1"/>
</dbReference>
<dbReference type="InterPro" id="IPR039780">
    <property type="entry name" value="Mot2"/>
</dbReference>
<evidence type="ECO:0000313" key="4">
    <source>
        <dbReference type="EMBL" id="KAK6795242.1"/>
    </source>
</evidence>
<dbReference type="Gene3D" id="3.30.40.10">
    <property type="entry name" value="Zinc/RING finger domain, C3HC4 (zinc finger)"/>
    <property type="match status" value="1"/>
</dbReference>
<accession>A0AAN8U3V7</accession>
<evidence type="ECO:0000313" key="5">
    <source>
        <dbReference type="Proteomes" id="UP001371456"/>
    </source>
</evidence>
<dbReference type="GO" id="GO:0030014">
    <property type="term" value="C:CCR4-NOT complex"/>
    <property type="evidence" value="ECO:0007669"/>
    <property type="project" value="InterPro"/>
</dbReference>
<dbReference type="AlphaFoldDB" id="A0AAN8U3V7"/>
<name>A0AAN8U3V7_SOLBU</name>
<dbReference type="InterPro" id="IPR013083">
    <property type="entry name" value="Znf_RING/FYVE/PHD"/>
</dbReference>
<feature type="compositionally biased region" description="Low complexity" evidence="2">
    <location>
        <begin position="123"/>
        <end position="132"/>
    </location>
</feature>
<feature type="compositionally biased region" description="Basic residues" evidence="2">
    <location>
        <begin position="22"/>
        <end position="35"/>
    </location>
</feature>
<dbReference type="PANTHER" id="PTHR12603">
    <property type="entry name" value="CCR4-NOT TRANSCRIPTION COMPLEX RELATED"/>
    <property type="match status" value="1"/>
</dbReference>
<evidence type="ECO:0000259" key="3">
    <source>
        <dbReference type="PROSITE" id="PS50089"/>
    </source>
</evidence>
<evidence type="ECO:0000256" key="1">
    <source>
        <dbReference type="PROSITE-ProRule" id="PRU00175"/>
    </source>
</evidence>
<dbReference type="PROSITE" id="PS50089">
    <property type="entry name" value="ZF_RING_2"/>
    <property type="match status" value="1"/>
</dbReference>
<feature type="compositionally biased region" description="Basic and acidic residues" evidence="2">
    <location>
        <begin position="71"/>
        <end position="87"/>
    </location>
</feature>
<keyword evidence="1" id="KW-0862">Zinc</keyword>
<keyword evidence="1" id="KW-0863">Zinc-finger</keyword>